<dbReference type="InterPro" id="IPR004447">
    <property type="entry name" value="Peptidase_S41A"/>
</dbReference>
<evidence type="ECO:0000259" key="6">
    <source>
        <dbReference type="PROSITE" id="PS50106"/>
    </source>
</evidence>
<comment type="similarity">
    <text evidence="1 5">Belongs to the peptidase S41A family.</text>
</comment>
<evidence type="ECO:0000256" key="1">
    <source>
        <dbReference type="ARBA" id="ARBA00009179"/>
    </source>
</evidence>
<dbReference type="SMART" id="SM00228">
    <property type="entry name" value="PDZ"/>
    <property type="match status" value="1"/>
</dbReference>
<dbReference type="RefSeq" id="WP_160407018.1">
    <property type="nucleotide sequence ID" value="NZ_WSES01000001.1"/>
</dbReference>
<dbReference type="CDD" id="cd06782">
    <property type="entry name" value="cpPDZ_CPP-like"/>
    <property type="match status" value="1"/>
</dbReference>
<dbReference type="Pfam" id="PF17820">
    <property type="entry name" value="PDZ_6"/>
    <property type="match status" value="1"/>
</dbReference>
<dbReference type="GO" id="GO:0030288">
    <property type="term" value="C:outer membrane-bounded periplasmic space"/>
    <property type="evidence" value="ECO:0007669"/>
    <property type="project" value="TreeGrafter"/>
</dbReference>
<name>A0A7X3FW13_9BURK</name>
<dbReference type="InterPro" id="IPR029045">
    <property type="entry name" value="ClpP/crotonase-like_dom_sf"/>
</dbReference>
<reference evidence="7 8" key="1">
    <citation type="submission" date="2019-12" db="EMBL/GenBank/DDBJ databases">
        <authorList>
            <person name="Li C."/>
            <person name="Zhao J."/>
        </authorList>
    </citation>
    <scope>NUCLEOTIDE SEQUENCE [LARGE SCALE GENOMIC DNA]</scope>
    <source>
        <strain evidence="7 8">NEAU-DD11</strain>
    </source>
</reference>
<dbReference type="GO" id="GO:0006508">
    <property type="term" value="P:proteolysis"/>
    <property type="evidence" value="ECO:0007669"/>
    <property type="project" value="UniProtKB-KW"/>
</dbReference>
<dbReference type="NCBIfam" id="TIGR00225">
    <property type="entry name" value="prc"/>
    <property type="match status" value="1"/>
</dbReference>
<keyword evidence="2 5" id="KW-0645">Protease</keyword>
<dbReference type="GO" id="GO:0007165">
    <property type="term" value="P:signal transduction"/>
    <property type="evidence" value="ECO:0007669"/>
    <property type="project" value="TreeGrafter"/>
</dbReference>
<comment type="caution">
    <text evidence="7">The sequence shown here is derived from an EMBL/GenBank/DDBJ whole genome shotgun (WGS) entry which is preliminary data.</text>
</comment>
<evidence type="ECO:0000313" key="8">
    <source>
        <dbReference type="Proteomes" id="UP000443353"/>
    </source>
</evidence>
<gene>
    <name evidence="7" type="ORF">GPY61_03145</name>
</gene>
<protein>
    <submittedName>
        <fullName evidence="7">PDZ domain-containing protein</fullName>
    </submittedName>
</protein>
<dbReference type="GO" id="GO:0004175">
    <property type="term" value="F:endopeptidase activity"/>
    <property type="evidence" value="ECO:0007669"/>
    <property type="project" value="TreeGrafter"/>
</dbReference>
<dbReference type="Gene3D" id="3.90.226.10">
    <property type="entry name" value="2-enoyl-CoA Hydratase, Chain A, domain 1"/>
    <property type="match status" value="1"/>
</dbReference>
<dbReference type="InterPro" id="IPR055210">
    <property type="entry name" value="CtpA/B_N"/>
</dbReference>
<dbReference type="FunFam" id="3.90.226.10:FF:000029">
    <property type="entry name" value="Peptidase, S41 family"/>
    <property type="match status" value="1"/>
</dbReference>
<organism evidence="7 8">
    <name type="scientific">Massilia cellulosiltytica</name>
    <dbReference type="NCBI Taxonomy" id="2683234"/>
    <lineage>
        <taxon>Bacteria</taxon>
        <taxon>Pseudomonadati</taxon>
        <taxon>Pseudomonadota</taxon>
        <taxon>Betaproteobacteria</taxon>
        <taxon>Burkholderiales</taxon>
        <taxon>Oxalobacteraceae</taxon>
        <taxon>Telluria group</taxon>
        <taxon>Massilia</taxon>
    </lineage>
</organism>
<evidence type="ECO:0000256" key="3">
    <source>
        <dbReference type="ARBA" id="ARBA00022801"/>
    </source>
</evidence>
<dbReference type="SUPFAM" id="SSF52096">
    <property type="entry name" value="ClpP/crotonase"/>
    <property type="match status" value="1"/>
</dbReference>
<dbReference type="AlphaFoldDB" id="A0A7X3FW13"/>
<dbReference type="Proteomes" id="UP000443353">
    <property type="component" value="Unassembled WGS sequence"/>
</dbReference>
<dbReference type="Gene3D" id="3.30.750.44">
    <property type="match status" value="1"/>
</dbReference>
<dbReference type="GO" id="GO:0008236">
    <property type="term" value="F:serine-type peptidase activity"/>
    <property type="evidence" value="ECO:0007669"/>
    <property type="project" value="UniProtKB-KW"/>
</dbReference>
<dbReference type="PANTHER" id="PTHR32060:SF30">
    <property type="entry name" value="CARBOXY-TERMINAL PROCESSING PROTEASE CTPA"/>
    <property type="match status" value="1"/>
</dbReference>
<dbReference type="EMBL" id="WSES01000001">
    <property type="protein sequence ID" value="MVW58918.1"/>
    <property type="molecule type" value="Genomic_DNA"/>
</dbReference>
<dbReference type="Gene3D" id="2.30.42.10">
    <property type="match status" value="1"/>
</dbReference>
<keyword evidence="3 5" id="KW-0378">Hydrolase</keyword>
<sequence>MRSSFKNVALVTLGVILGVGVTMQYSALAHKPVDGMPIEGLHQLAHAYNTIKAGYVEPVEDRKLLTQAISGMVGALDPHSAYLDRKAYRELREGTEGKFVGLGIEINQSEEGYVRIVTPIEDAPAARAGIQAGDLITHVDGAAVKDMDLDEAIKRMRGEPHTKVVLTVLRKNAPAPLSFTIVRDEIVQKSVKGKIVAPGYAWVRVSQFQEPTVEDLANKLAALARAEPNLKGLVLDLRNDPGGLLQGAIGVSAAFLPKNAEIVSTNGQLDDSKARFYGSPEYYLLSRGNDPLDKVPDLYKTIPMVVLVNTGSASASEIVAGALQDHKRAAIVGSQTFGKGSVQTIRPLAGDTAVKLTTARYYTPSGRSIQARGIVPDVPVDENADGDGLNALRMREADLQHHLKNDTSRAGEEATNHDDIEEQMRILAAERTRKPLEFGSADDFQLTQALHHLQGLPVQLSKRATPPASLAQQAH</sequence>
<dbReference type="CDD" id="cd07560">
    <property type="entry name" value="Peptidase_S41_CPP"/>
    <property type="match status" value="1"/>
</dbReference>
<dbReference type="InterPro" id="IPR001478">
    <property type="entry name" value="PDZ"/>
</dbReference>
<dbReference type="PROSITE" id="PS50106">
    <property type="entry name" value="PDZ"/>
    <property type="match status" value="1"/>
</dbReference>
<dbReference type="PANTHER" id="PTHR32060">
    <property type="entry name" value="TAIL-SPECIFIC PROTEASE"/>
    <property type="match status" value="1"/>
</dbReference>
<dbReference type="FunFam" id="2.30.42.10:FF:000063">
    <property type="entry name" value="Peptidase, S41 family"/>
    <property type="match status" value="1"/>
</dbReference>
<dbReference type="Pfam" id="PF22694">
    <property type="entry name" value="CtpB_N-like"/>
    <property type="match status" value="1"/>
</dbReference>
<accession>A0A7X3FW13</accession>
<dbReference type="SUPFAM" id="SSF50156">
    <property type="entry name" value="PDZ domain-like"/>
    <property type="match status" value="1"/>
</dbReference>
<evidence type="ECO:0000313" key="7">
    <source>
        <dbReference type="EMBL" id="MVW58918.1"/>
    </source>
</evidence>
<evidence type="ECO:0000256" key="4">
    <source>
        <dbReference type="ARBA" id="ARBA00022825"/>
    </source>
</evidence>
<evidence type="ECO:0000256" key="5">
    <source>
        <dbReference type="RuleBase" id="RU004404"/>
    </source>
</evidence>
<feature type="domain" description="PDZ" evidence="6">
    <location>
        <begin position="88"/>
        <end position="157"/>
    </location>
</feature>
<evidence type="ECO:0000256" key="2">
    <source>
        <dbReference type="ARBA" id="ARBA00022670"/>
    </source>
</evidence>
<dbReference type="InterPro" id="IPR036034">
    <property type="entry name" value="PDZ_sf"/>
</dbReference>
<keyword evidence="8" id="KW-1185">Reference proteome</keyword>
<dbReference type="SMART" id="SM00245">
    <property type="entry name" value="TSPc"/>
    <property type="match status" value="1"/>
</dbReference>
<dbReference type="InterPro" id="IPR005151">
    <property type="entry name" value="Tail-specific_protease"/>
</dbReference>
<keyword evidence="4 5" id="KW-0720">Serine protease</keyword>
<proteinExistence type="inferred from homology"/>
<dbReference type="InterPro" id="IPR041489">
    <property type="entry name" value="PDZ_6"/>
</dbReference>
<dbReference type="Pfam" id="PF03572">
    <property type="entry name" value="Peptidase_S41"/>
    <property type="match status" value="1"/>
</dbReference>